<dbReference type="SMART" id="SM00028">
    <property type="entry name" value="TPR"/>
    <property type="match status" value="3"/>
</dbReference>
<gene>
    <name evidence="5" type="ORF">PPROV_000984200</name>
</gene>
<dbReference type="PANTHER" id="PTHR22904">
    <property type="entry name" value="TPR REPEAT CONTAINING PROTEIN"/>
    <property type="match status" value="1"/>
</dbReference>
<feature type="region of interest" description="Disordered" evidence="4">
    <location>
        <begin position="24"/>
        <end position="64"/>
    </location>
</feature>
<keyword evidence="1" id="KW-0677">Repeat</keyword>
<dbReference type="EMBL" id="BNJQ01000032">
    <property type="protein sequence ID" value="GHP11112.1"/>
    <property type="molecule type" value="Genomic_DNA"/>
</dbReference>
<accession>A0A830HVF9</accession>
<evidence type="ECO:0000313" key="5">
    <source>
        <dbReference type="EMBL" id="GHP11112.1"/>
    </source>
</evidence>
<reference evidence="5" key="1">
    <citation type="submission" date="2020-10" db="EMBL/GenBank/DDBJ databases">
        <title>Unveiling of a novel bifunctional photoreceptor, Dualchrome1, isolated from a cosmopolitan green alga.</title>
        <authorList>
            <person name="Suzuki S."/>
            <person name="Kawachi M."/>
        </authorList>
    </citation>
    <scope>NUCLEOTIDE SEQUENCE</scope>
    <source>
        <strain evidence="5">NIES 2893</strain>
    </source>
</reference>
<evidence type="ECO:0000256" key="3">
    <source>
        <dbReference type="PROSITE-ProRule" id="PRU00339"/>
    </source>
</evidence>
<dbReference type="OrthoDB" id="245563at2759"/>
<dbReference type="PROSITE" id="PS50005">
    <property type="entry name" value="TPR"/>
    <property type="match status" value="1"/>
</dbReference>
<dbReference type="AlphaFoldDB" id="A0A830HVF9"/>
<name>A0A830HVF9_9CHLO</name>
<evidence type="ECO:0000256" key="4">
    <source>
        <dbReference type="SAM" id="MobiDB-lite"/>
    </source>
</evidence>
<organism evidence="5 6">
    <name type="scientific">Pycnococcus provasolii</name>
    <dbReference type="NCBI Taxonomy" id="41880"/>
    <lineage>
        <taxon>Eukaryota</taxon>
        <taxon>Viridiplantae</taxon>
        <taxon>Chlorophyta</taxon>
        <taxon>Pseudoscourfieldiophyceae</taxon>
        <taxon>Pseudoscourfieldiales</taxon>
        <taxon>Pycnococcaceae</taxon>
        <taxon>Pycnococcus</taxon>
    </lineage>
</organism>
<evidence type="ECO:0000313" key="6">
    <source>
        <dbReference type="Proteomes" id="UP000660262"/>
    </source>
</evidence>
<dbReference type="Gene3D" id="1.25.40.10">
    <property type="entry name" value="Tetratricopeptide repeat domain"/>
    <property type="match status" value="1"/>
</dbReference>
<dbReference type="PANTHER" id="PTHR22904:SF523">
    <property type="entry name" value="STRESS-INDUCED-PHOSPHOPROTEIN 1"/>
    <property type="match status" value="1"/>
</dbReference>
<dbReference type="InterPro" id="IPR019734">
    <property type="entry name" value="TPR_rpt"/>
</dbReference>
<evidence type="ECO:0000256" key="1">
    <source>
        <dbReference type="ARBA" id="ARBA00022737"/>
    </source>
</evidence>
<dbReference type="Proteomes" id="UP000660262">
    <property type="component" value="Unassembled WGS sequence"/>
</dbReference>
<protein>
    <submittedName>
        <fullName evidence="5">Uncharacterized protein</fullName>
    </submittedName>
</protein>
<dbReference type="Gene3D" id="2.160.20.70">
    <property type="match status" value="1"/>
</dbReference>
<proteinExistence type="predicted"/>
<dbReference type="InterPro" id="IPR016098">
    <property type="entry name" value="CAP/MinC_C"/>
</dbReference>
<evidence type="ECO:0000256" key="2">
    <source>
        <dbReference type="ARBA" id="ARBA00022803"/>
    </source>
</evidence>
<feature type="compositionally biased region" description="Basic and acidic residues" evidence="4">
    <location>
        <begin position="48"/>
        <end position="64"/>
    </location>
</feature>
<dbReference type="GO" id="GO:0051879">
    <property type="term" value="F:Hsp90 protein binding"/>
    <property type="evidence" value="ECO:0007669"/>
    <property type="project" value="TreeGrafter"/>
</dbReference>
<feature type="repeat" description="TPR" evidence="3">
    <location>
        <begin position="388"/>
        <end position="421"/>
    </location>
</feature>
<comment type="caution">
    <text evidence="5">The sequence shown here is derived from an EMBL/GenBank/DDBJ whole genome shotgun (WGS) entry which is preliminary data.</text>
</comment>
<sequence length="445" mass="48649">MADRSSASYHAKWDVVAADCDEAIEEEERRETEASNRALGIDTSAPKSQREASEREKNTELKAARRALDVQEKDKEARTVYVDDESFQSREVDLDREMKGADANANVESKKPVVVHFRRCTDGQYVIPAHPTRAVTKVFIEGCKKCTFTFQCRVLTAFAEVWKSSDIACIHSPMGNGDQGSDVALSTLSTYQLDDVNTLSLRYPSRAHFLSVIHHDATNLSISFDDGSEGLEFEGEPPASNDADQTQIDDDGAAARPSAPAAQSPIDPNRYHQLLSRFVDGRALTERVVRTETNAYPTTTREMQGAAAPPAADAASAARAAEQKARGNECFTSMAYAQAAVYYTEALALDPSLFACLSNRAACWLKLGTPEKAIDDAKACVAQDPTNTKAYFRMGLGHHAQGEYREAVEALLQAEKHAPSSGPMKKQIDEAIRMAQMKASKQANA</sequence>
<dbReference type="SUPFAM" id="SSF48452">
    <property type="entry name" value="TPR-like"/>
    <property type="match status" value="1"/>
</dbReference>
<keyword evidence="2 3" id="KW-0802">TPR repeat</keyword>
<dbReference type="InterPro" id="IPR011990">
    <property type="entry name" value="TPR-like_helical_dom_sf"/>
</dbReference>
<feature type="region of interest" description="Disordered" evidence="4">
    <location>
        <begin position="227"/>
        <end position="267"/>
    </location>
</feature>
<feature type="compositionally biased region" description="Low complexity" evidence="4">
    <location>
        <begin position="254"/>
        <end position="265"/>
    </location>
</feature>
<keyword evidence="6" id="KW-1185">Reference proteome</keyword>